<evidence type="ECO:0000313" key="2">
    <source>
        <dbReference type="Proteomes" id="UP000030710"/>
    </source>
</evidence>
<dbReference type="EMBL" id="KE356561">
    <property type="protein sequence ID" value="ERG94574.1"/>
    <property type="molecule type" value="Genomic_DNA"/>
</dbReference>
<protein>
    <recommendedName>
        <fullName evidence="3">Transposase</fullName>
    </recommendedName>
</protein>
<accession>U1MVX8</accession>
<evidence type="ECO:0000313" key="1">
    <source>
        <dbReference type="EMBL" id="ERG94574.1"/>
    </source>
</evidence>
<sequence>MVWDITQLERFGFGFDSTCLTTARVISTPPTIEELAQIRKRISDSKKFQQWAFNALQKQVECKSEQVGIVAENVEPTMLEMLWMHARRKPRWSALRVLILCGYATNTDYNAAKNVALARNLLVTLQQRQGQKSVAGEAFCQYALNSGIVTVSASKVTSNTFVSVERESINKPTASAVGS</sequence>
<proteinExistence type="predicted"/>
<dbReference type="HOGENOM" id="CLU_1500271_0_0_2"/>
<dbReference type="Proteomes" id="UP000030710">
    <property type="component" value="Unassembled WGS sequence"/>
</dbReference>
<name>U1MVX8_9EURY</name>
<dbReference type="STRING" id="1238425.J07HQW2_01010"/>
<dbReference type="AlphaFoldDB" id="U1MVX8"/>
<dbReference type="eggNOG" id="arCOG00679">
    <property type="taxonomic scope" value="Archaea"/>
</dbReference>
<gene>
    <name evidence="1" type="ORF">J07HQW2_01010</name>
</gene>
<reference evidence="1 2" key="1">
    <citation type="journal article" date="2013" name="PLoS ONE">
        <title>Assembly-driven community genomics of a hypersaline microbial ecosystem.</title>
        <authorList>
            <person name="Podell S."/>
            <person name="Ugalde J.A."/>
            <person name="Narasingarao P."/>
            <person name="Banfield J.F."/>
            <person name="Heidelberg K.B."/>
            <person name="Allen E.E."/>
        </authorList>
    </citation>
    <scope>NUCLEOTIDE SEQUENCE [LARGE SCALE GENOMIC DNA]</scope>
    <source>
        <strain evidence="2">J07HQW2</strain>
    </source>
</reference>
<dbReference type="RefSeq" id="WP_021054065.1">
    <property type="nucleotide sequence ID" value="NZ_KE356561.1"/>
</dbReference>
<organism evidence="1 2">
    <name type="scientific">Haloquadratum walsbyi J07HQW2</name>
    <dbReference type="NCBI Taxonomy" id="1238425"/>
    <lineage>
        <taxon>Archaea</taxon>
        <taxon>Methanobacteriati</taxon>
        <taxon>Methanobacteriota</taxon>
        <taxon>Stenosarchaea group</taxon>
        <taxon>Halobacteria</taxon>
        <taxon>Halobacteriales</taxon>
        <taxon>Haloferacaceae</taxon>
        <taxon>Haloquadratum</taxon>
    </lineage>
</organism>
<evidence type="ECO:0008006" key="3">
    <source>
        <dbReference type="Google" id="ProtNLM"/>
    </source>
</evidence>